<dbReference type="EMBL" id="CM000639">
    <property type="protein sequence ID" value="EED95123.1"/>
    <property type="molecule type" value="Genomic_DNA"/>
</dbReference>
<feature type="compositionally biased region" description="Acidic residues" evidence="11">
    <location>
        <begin position="386"/>
        <end position="399"/>
    </location>
</feature>
<feature type="compositionally biased region" description="Low complexity" evidence="11">
    <location>
        <begin position="1"/>
        <end position="11"/>
    </location>
</feature>
<keyword evidence="8" id="KW-0460">Magnesium</keyword>
<evidence type="ECO:0000259" key="12">
    <source>
        <dbReference type="Pfam" id="PF03372"/>
    </source>
</evidence>
<dbReference type="Gene3D" id="3.60.10.10">
    <property type="entry name" value="Endonuclease/exonuclease/phosphatase"/>
    <property type="match status" value="1"/>
</dbReference>
<dbReference type="PANTHER" id="PTHR15822:SF4">
    <property type="entry name" value="TYROSYL-DNA PHOSPHODIESTERASE 2"/>
    <property type="match status" value="1"/>
</dbReference>
<sequence>MSRTFSNSRSRTITKKSTTKITQTQSNEDFTNALSLSVVSWNISSAQPSQLAPNIALRSQRAPGLIRDECIRSLPDVIALQETSHPNQGTDMFGTGSTGYSYVSIGTQVAHHTAEYVDLLVKRELYSHCQTINLQNLPAVAATINLPNGTRIAVASLHLPHTSQAAPERKRMCEAIMKGIVSQVGNNIILLGDFNMRKAEDKPTEGLVGGGWMDAWKVVTNSDKSRNFTWNSHDNLYHGPDNFQFTCRFDRCYARGAKLALREFQLIGNNTVEGKGDYLSDHFGLAVRLDIANDPSNQQSVQAAGAQGQRVDAEEARRRRVEAAAARAAQPPPVQQARGAARAANNNAVDVIALADDSEDEVECRPQPSTQYNAARGNHPIHEVDLTGDSDDEEADGDASDGKKKTARKRVNENHNEDSTSNLSAAGNQSNESNEDERNLNDDLRAKRLKRFG</sequence>
<dbReference type="CDD" id="cd09080">
    <property type="entry name" value="TDP2"/>
    <property type="match status" value="1"/>
</dbReference>
<accession>B8BTN1</accession>
<comment type="cofactor">
    <cofactor evidence="2">
        <name>Mg(2+)</name>
        <dbReference type="ChEBI" id="CHEBI:18420"/>
    </cofactor>
</comment>
<keyword evidence="4" id="KW-0540">Nuclease</keyword>
<keyword evidence="9" id="KW-0234">DNA repair</keyword>
<evidence type="ECO:0000256" key="9">
    <source>
        <dbReference type="ARBA" id="ARBA00023204"/>
    </source>
</evidence>
<dbReference type="PaxDb" id="35128-Thaps2194"/>
<dbReference type="Pfam" id="PF03372">
    <property type="entry name" value="Exo_endo_phos"/>
    <property type="match status" value="1"/>
</dbReference>
<evidence type="ECO:0000256" key="7">
    <source>
        <dbReference type="ARBA" id="ARBA00022801"/>
    </source>
</evidence>
<feature type="region of interest" description="Disordered" evidence="11">
    <location>
        <begin position="358"/>
        <end position="453"/>
    </location>
</feature>
<dbReference type="GO" id="GO:0005737">
    <property type="term" value="C:cytoplasm"/>
    <property type="evidence" value="ECO:0000318"/>
    <property type="project" value="GO_Central"/>
</dbReference>
<comment type="subcellular location">
    <subcellularLocation>
        <location evidence="3">Nucleus</location>
        <location evidence="3">PML body</location>
    </subcellularLocation>
</comment>
<reference evidence="13 14" key="1">
    <citation type="journal article" date="2004" name="Science">
        <title>The genome of the diatom Thalassiosira pseudonana: ecology, evolution, and metabolism.</title>
        <authorList>
            <person name="Armbrust E.V."/>
            <person name="Berges J.A."/>
            <person name="Bowler C."/>
            <person name="Green B.R."/>
            <person name="Martinez D."/>
            <person name="Putnam N.H."/>
            <person name="Zhou S."/>
            <person name="Allen A.E."/>
            <person name="Apt K.E."/>
            <person name="Bechner M."/>
            <person name="Brzezinski M.A."/>
            <person name="Chaal B.K."/>
            <person name="Chiovitti A."/>
            <person name="Davis A.K."/>
            <person name="Demarest M.S."/>
            <person name="Detter J.C."/>
            <person name="Glavina T."/>
            <person name="Goodstein D."/>
            <person name="Hadi M.Z."/>
            <person name="Hellsten U."/>
            <person name="Hildebrand M."/>
            <person name="Jenkins B.D."/>
            <person name="Jurka J."/>
            <person name="Kapitonov V.V."/>
            <person name="Kroger N."/>
            <person name="Lau W.W."/>
            <person name="Lane T.W."/>
            <person name="Larimer F.W."/>
            <person name="Lippmeier J.C."/>
            <person name="Lucas S."/>
            <person name="Medina M."/>
            <person name="Montsant A."/>
            <person name="Obornik M."/>
            <person name="Parker M.S."/>
            <person name="Palenik B."/>
            <person name="Pazour G.J."/>
            <person name="Richardson P.M."/>
            <person name="Rynearson T.A."/>
            <person name="Saito M.A."/>
            <person name="Schwartz D.C."/>
            <person name="Thamatrakoln K."/>
            <person name="Valentin K."/>
            <person name="Vardi A."/>
            <person name="Wilkerson F.P."/>
            <person name="Rokhsar D.S."/>
        </authorList>
    </citation>
    <scope>NUCLEOTIDE SEQUENCE [LARGE SCALE GENOMIC DNA]</scope>
    <source>
        <strain evidence="13 14">CCMP1335</strain>
    </source>
</reference>
<evidence type="ECO:0000256" key="10">
    <source>
        <dbReference type="ARBA" id="ARBA00023242"/>
    </source>
</evidence>
<dbReference type="GO" id="GO:0004518">
    <property type="term" value="F:nuclease activity"/>
    <property type="evidence" value="ECO:0007669"/>
    <property type="project" value="UniProtKB-KW"/>
</dbReference>
<evidence type="ECO:0000313" key="13">
    <source>
        <dbReference type="EMBL" id="EED95123.1"/>
    </source>
</evidence>
<dbReference type="InParanoid" id="B8BTN1"/>
<evidence type="ECO:0000256" key="6">
    <source>
        <dbReference type="ARBA" id="ARBA00022763"/>
    </source>
</evidence>
<dbReference type="KEGG" id="tps:THAPSDRAFT_2194"/>
<dbReference type="InterPro" id="IPR036691">
    <property type="entry name" value="Endo/exonu/phosph_ase_sf"/>
</dbReference>
<keyword evidence="10" id="KW-0539">Nucleus</keyword>
<comment type="cofactor">
    <cofactor evidence="1">
        <name>Mn(2+)</name>
        <dbReference type="ChEBI" id="CHEBI:29035"/>
    </cofactor>
</comment>
<dbReference type="eggNOG" id="KOG2756">
    <property type="taxonomic scope" value="Eukaryota"/>
</dbReference>
<keyword evidence="5" id="KW-0479">Metal-binding</keyword>
<feature type="region of interest" description="Disordered" evidence="11">
    <location>
        <begin position="1"/>
        <end position="24"/>
    </location>
</feature>
<organism evidence="13 14">
    <name type="scientific">Thalassiosira pseudonana</name>
    <name type="common">Marine diatom</name>
    <name type="synonym">Cyclotella nana</name>
    <dbReference type="NCBI Taxonomy" id="35128"/>
    <lineage>
        <taxon>Eukaryota</taxon>
        <taxon>Sar</taxon>
        <taxon>Stramenopiles</taxon>
        <taxon>Ochrophyta</taxon>
        <taxon>Bacillariophyta</taxon>
        <taxon>Coscinodiscophyceae</taxon>
        <taxon>Thalassiosirophycidae</taxon>
        <taxon>Thalassiosirales</taxon>
        <taxon>Thalassiosiraceae</taxon>
        <taxon>Thalassiosira</taxon>
    </lineage>
</organism>
<dbReference type="Proteomes" id="UP000001449">
    <property type="component" value="Chromosome 2"/>
</dbReference>
<keyword evidence="6" id="KW-0227">DNA damage</keyword>
<dbReference type="InterPro" id="IPR005135">
    <property type="entry name" value="Endo/exonuclease/phosphatase"/>
</dbReference>
<gene>
    <name evidence="13" type="ORF">THAPSDRAFT_2194</name>
</gene>
<keyword evidence="7" id="KW-0378">Hydrolase</keyword>
<dbReference type="HOGENOM" id="CLU_604839_0_0_1"/>
<dbReference type="STRING" id="35128.B8BTN1"/>
<dbReference type="GeneID" id="7442240"/>
<dbReference type="GO" id="GO:0046872">
    <property type="term" value="F:metal ion binding"/>
    <property type="evidence" value="ECO:0007669"/>
    <property type="project" value="UniProtKB-KW"/>
</dbReference>
<evidence type="ECO:0000313" key="14">
    <source>
        <dbReference type="Proteomes" id="UP000001449"/>
    </source>
</evidence>
<feature type="compositionally biased region" description="Polar residues" evidence="11">
    <location>
        <begin position="419"/>
        <end position="432"/>
    </location>
</feature>
<dbReference type="PANTHER" id="PTHR15822">
    <property type="entry name" value="TRAF AND TNF RECEPTOR-ASSOCIATED PROTEIN"/>
    <property type="match status" value="1"/>
</dbReference>
<evidence type="ECO:0000256" key="2">
    <source>
        <dbReference type="ARBA" id="ARBA00001946"/>
    </source>
</evidence>
<evidence type="ECO:0000256" key="5">
    <source>
        <dbReference type="ARBA" id="ARBA00022723"/>
    </source>
</evidence>
<dbReference type="GO" id="GO:0006302">
    <property type="term" value="P:double-strand break repair"/>
    <property type="evidence" value="ECO:0000318"/>
    <property type="project" value="GO_Central"/>
</dbReference>
<feature type="compositionally biased region" description="Low complexity" evidence="11">
    <location>
        <begin position="323"/>
        <end position="343"/>
    </location>
</feature>
<evidence type="ECO:0000256" key="1">
    <source>
        <dbReference type="ARBA" id="ARBA00001936"/>
    </source>
</evidence>
<protein>
    <recommendedName>
        <fullName evidence="12">Endonuclease/exonuclease/phosphatase domain-containing protein</fullName>
    </recommendedName>
</protein>
<dbReference type="GO" id="GO:0070260">
    <property type="term" value="F:5'-tyrosyl-DNA phosphodiesterase activity"/>
    <property type="evidence" value="ECO:0000318"/>
    <property type="project" value="GO_Central"/>
</dbReference>
<evidence type="ECO:0000256" key="3">
    <source>
        <dbReference type="ARBA" id="ARBA00004322"/>
    </source>
</evidence>
<feature type="domain" description="Endonuclease/exonuclease/phosphatase" evidence="12">
    <location>
        <begin position="39"/>
        <end position="282"/>
    </location>
</feature>
<evidence type="ECO:0000256" key="8">
    <source>
        <dbReference type="ARBA" id="ARBA00022842"/>
    </source>
</evidence>
<dbReference type="GO" id="GO:0016605">
    <property type="term" value="C:PML body"/>
    <property type="evidence" value="ECO:0000318"/>
    <property type="project" value="GO_Central"/>
</dbReference>
<reference evidence="13 14" key="2">
    <citation type="journal article" date="2008" name="Nature">
        <title>The Phaeodactylum genome reveals the evolutionary history of diatom genomes.</title>
        <authorList>
            <person name="Bowler C."/>
            <person name="Allen A.E."/>
            <person name="Badger J.H."/>
            <person name="Grimwood J."/>
            <person name="Jabbari K."/>
            <person name="Kuo A."/>
            <person name="Maheswari U."/>
            <person name="Martens C."/>
            <person name="Maumus F."/>
            <person name="Otillar R.P."/>
            <person name="Rayko E."/>
            <person name="Salamov A."/>
            <person name="Vandepoele K."/>
            <person name="Beszteri B."/>
            <person name="Gruber A."/>
            <person name="Heijde M."/>
            <person name="Katinka M."/>
            <person name="Mock T."/>
            <person name="Valentin K."/>
            <person name="Verret F."/>
            <person name="Berges J.A."/>
            <person name="Brownlee C."/>
            <person name="Cadoret J.P."/>
            <person name="Chiovitti A."/>
            <person name="Choi C.J."/>
            <person name="Coesel S."/>
            <person name="De Martino A."/>
            <person name="Detter J.C."/>
            <person name="Durkin C."/>
            <person name="Falciatore A."/>
            <person name="Fournet J."/>
            <person name="Haruta M."/>
            <person name="Huysman M.J."/>
            <person name="Jenkins B.D."/>
            <person name="Jiroutova K."/>
            <person name="Jorgensen R.E."/>
            <person name="Joubert Y."/>
            <person name="Kaplan A."/>
            <person name="Kroger N."/>
            <person name="Kroth P.G."/>
            <person name="La Roche J."/>
            <person name="Lindquist E."/>
            <person name="Lommer M."/>
            <person name="Martin-Jezequel V."/>
            <person name="Lopez P.J."/>
            <person name="Lucas S."/>
            <person name="Mangogna M."/>
            <person name="McGinnis K."/>
            <person name="Medlin L.K."/>
            <person name="Montsant A."/>
            <person name="Oudot-Le Secq M.P."/>
            <person name="Napoli C."/>
            <person name="Obornik M."/>
            <person name="Parker M.S."/>
            <person name="Petit J.L."/>
            <person name="Porcel B.M."/>
            <person name="Poulsen N."/>
            <person name="Robison M."/>
            <person name="Rychlewski L."/>
            <person name="Rynearson T.A."/>
            <person name="Schmutz J."/>
            <person name="Shapiro H."/>
            <person name="Siaut M."/>
            <person name="Stanley M."/>
            <person name="Sussman M.R."/>
            <person name="Taylor A.R."/>
            <person name="Vardi A."/>
            <person name="von Dassow P."/>
            <person name="Vyverman W."/>
            <person name="Willis A."/>
            <person name="Wyrwicz L.S."/>
            <person name="Rokhsar D.S."/>
            <person name="Weissenbach J."/>
            <person name="Armbrust E.V."/>
            <person name="Green B.R."/>
            <person name="Van de Peer Y."/>
            <person name="Grigoriev I.V."/>
        </authorList>
    </citation>
    <scope>NUCLEOTIDE SEQUENCE [LARGE SCALE GENOMIC DNA]</scope>
    <source>
        <strain evidence="13 14">CCMP1335</strain>
    </source>
</reference>
<feature type="compositionally biased region" description="Basic and acidic residues" evidence="11">
    <location>
        <begin position="400"/>
        <end position="418"/>
    </location>
</feature>
<evidence type="ECO:0000256" key="11">
    <source>
        <dbReference type="SAM" id="MobiDB-lite"/>
    </source>
</evidence>
<evidence type="ECO:0000256" key="4">
    <source>
        <dbReference type="ARBA" id="ARBA00022722"/>
    </source>
</evidence>
<dbReference type="InterPro" id="IPR051547">
    <property type="entry name" value="TDP2-like"/>
</dbReference>
<name>B8BTN1_THAPS</name>
<proteinExistence type="predicted"/>
<dbReference type="RefSeq" id="XP_002287680.1">
    <property type="nucleotide sequence ID" value="XM_002287644.1"/>
</dbReference>
<dbReference type="GO" id="GO:0003697">
    <property type="term" value="F:single-stranded DNA binding"/>
    <property type="evidence" value="ECO:0000318"/>
    <property type="project" value="GO_Central"/>
</dbReference>
<feature type="region of interest" description="Disordered" evidence="11">
    <location>
        <begin position="298"/>
        <end position="343"/>
    </location>
</feature>
<dbReference type="AlphaFoldDB" id="B8BTN1"/>
<keyword evidence="14" id="KW-1185">Reference proteome</keyword>
<feature type="compositionally biased region" description="Basic and acidic residues" evidence="11">
    <location>
        <begin position="436"/>
        <end position="446"/>
    </location>
</feature>
<dbReference type="SUPFAM" id="SSF56219">
    <property type="entry name" value="DNase I-like"/>
    <property type="match status" value="1"/>
</dbReference>